<dbReference type="RefSeq" id="WP_258332539.1">
    <property type="nucleotide sequence ID" value="NZ_JAPTGG010000012.1"/>
</dbReference>
<evidence type="ECO:0000313" key="1">
    <source>
        <dbReference type="EMBL" id="MCZ0866375.1"/>
    </source>
</evidence>
<keyword evidence="2" id="KW-1185">Reference proteome</keyword>
<sequence length="94" mass="10585">MYVFSVNANTPQPFDDFKAGDEVPFMVYVNFKDLSGAELLCKFYVEQAGFDNVKIDKRKMIAEHFLADPKLIAADPNMKDAVETGYAIQVFSAH</sequence>
<evidence type="ECO:0000313" key="2">
    <source>
        <dbReference type="Proteomes" id="UP001069090"/>
    </source>
</evidence>
<dbReference type="AlphaFoldDB" id="A0A9J6RQG9"/>
<protein>
    <submittedName>
        <fullName evidence="1">Uncharacterized protein</fullName>
    </submittedName>
</protein>
<dbReference type="EMBL" id="JAPTGG010000012">
    <property type="protein sequence ID" value="MCZ0866375.1"/>
    <property type="molecule type" value="Genomic_DNA"/>
</dbReference>
<comment type="caution">
    <text evidence="1">The sequence shown here is derived from an EMBL/GenBank/DDBJ whole genome shotgun (WGS) entry which is preliminary data.</text>
</comment>
<organism evidence="1 2">
    <name type="scientific">Dasania phycosphaerae</name>
    <dbReference type="NCBI Taxonomy" id="2950436"/>
    <lineage>
        <taxon>Bacteria</taxon>
        <taxon>Pseudomonadati</taxon>
        <taxon>Pseudomonadota</taxon>
        <taxon>Gammaproteobacteria</taxon>
        <taxon>Cellvibrionales</taxon>
        <taxon>Spongiibacteraceae</taxon>
        <taxon>Dasania</taxon>
    </lineage>
</organism>
<gene>
    <name evidence="1" type="ORF">O0V09_14275</name>
</gene>
<accession>A0A9J6RQG9</accession>
<reference evidence="1 2" key="1">
    <citation type="submission" date="2022-12" db="EMBL/GenBank/DDBJ databases">
        <title>Dasania phycosphaerae sp. nov., isolated from particulate material of the south coast of Korea.</title>
        <authorList>
            <person name="Jiang Y."/>
        </authorList>
    </citation>
    <scope>NUCLEOTIDE SEQUENCE [LARGE SCALE GENOMIC DNA]</scope>
    <source>
        <strain evidence="1 2">GY-19</strain>
    </source>
</reference>
<name>A0A9J6RQG9_9GAMM</name>
<proteinExistence type="predicted"/>
<dbReference type="Proteomes" id="UP001069090">
    <property type="component" value="Unassembled WGS sequence"/>
</dbReference>